<dbReference type="RefSeq" id="WP_183967109.1">
    <property type="nucleotide sequence ID" value="NZ_BAABBZ010000006.1"/>
</dbReference>
<gene>
    <name evidence="1" type="ORF">GGQ68_002930</name>
</gene>
<dbReference type="Proteomes" id="UP000541426">
    <property type="component" value="Unassembled WGS sequence"/>
</dbReference>
<keyword evidence="2" id="KW-1185">Reference proteome</keyword>
<reference evidence="1 2" key="1">
    <citation type="submission" date="2020-08" db="EMBL/GenBank/DDBJ databases">
        <title>Genomic Encyclopedia of Type Strains, Phase IV (KMG-IV): sequencing the most valuable type-strain genomes for metagenomic binning, comparative biology and taxonomic classification.</title>
        <authorList>
            <person name="Goeker M."/>
        </authorList>
    </citation>
    <scope>NUCLEOTIDE SEQUENCE [LARGE SCALE GENOMIC DNA]</scope>
    <source>
        <strain evidence="1 2">DSM 102235</strain>
    </source>
</reference>
<comment type="caution">
    <text evidence="1">The sequence shown here is derived from an EMBL/GenBank/DDBJ whole genome shotgun (WGS) entry which is preliminary data.</text>
</comment>
<organism evidence="1 2">
    <name type="scientific">Sagittula marina</name>
    <dbReference type="NCBI Taxonomy" id="943940"/>
    <lineage>
        <taxon>Bacteria</taxon>
        <taxon>Pseudomonadati</taxon>
        <taxon>Pseudomonadota</taxon>
        <taxon>Alphaproteobacteria</taxon>
        <taxon>Rhodobacterales</taxon>
        <taxon>Roseobacteraceae</taxon>
        <taxon>Sagittula</taxon>
    </lineage>
</organism>
<accession>A0A7W6DPK1</accession>
<name>A0A7W6DPK1_9RHOB</name>
<sequence length="70" mass="7589">MKPSAETPGSVILKLMAGQALHVHGGRLGLSQMALEVTVEITNHAGVNQSCPNVMQYDLEEVNNRPVLHR</sequence>
<evidence type="ECO:0000313" key="2">
    <source>
        <dbReference type="Proteomes" id="UP000541426"/>
    </source>
</evidence>
<dbReference type="EMBL" id="JACIEJ010000007">
    <property type="protein sequence ID" value="MBB3986587.1"/>
    <property type="molecule type" value="Genomic_DNA"/>
</dbReference>
<evidence type="ECO:0000313" key="1">
    <source>
        <dbReference type="EMBL" id="MBB3986587.1"/>
    </source>
</evidence>
<dbReference type="AlphaFoldDB" id="A0A7W6DPK1"/>
<proteinExistence type="predicted"/>
<protein>
    <submittedName>
        <fullName evidence="1">Uncharacterized protein</fullName>
    </submittedName>
</protein>